<reference evidence="2" key="3">
    <citation type="submission" date="2025-09" db="UniProtKB">
        <authorList>
            <consortium name="Ensembl"/>
        </authorList>
    </citation>
    <scope>IDENTIFICATION</scope>
</reference>
<accession>A0A8C3BEI9</accession>
<organism evidence="2 3">
    <name type="scientific">Cairina moschata</name>
    <name type="common">Muscovy duck</name>
    <dbReference type="NCBI Taxonomy" id="8855"/>
    <lineage>
        <taxon>Eukaryota</taxon>
        <taxon>Metazoa</taxon>
        <taxon>Chordata</taxon>
        <taxon>Craniata</taxon>
        <taxon>Vertebrata</taxon>
        <taxon>Euteleostomi</taxon>
        <taxon>Archelosauria</taxon>
        <taxon>Archosauria</taxon>
        <taxon>Dinosauria</taxon>
        <taxon>Saurischia</taxon>
        <taxon>Theropoda</taxon>
        <taxon>Coelurosauria</taxon>
        <taxon>Aves</taxon>
        <taxon>Neognathae</taxon>
        <taxon>Galloanserae</taxon>
        <taxon>Anseriformes</taxon>
        <taxon>Anatidae</taxon>
        <taxon>Anatinae</taxon>
        <taxon>Cairina</taxon>
    </lineage>
</organism>
<evidence type="ECO:0000313" key="2">
    <source>
        <dbReference type="Ensembl" id="ENSCMMP00000004724.1"/>
    </source>
</evidence>
<dbReference type="InterPro" id="IPR003746">
    <property type="entry name" value="DUF167"/>
</dbReference>
<name>A0A8C3BEI9_CAIMO</name>
<reference evidence="2" key="2">
    <citation type="submission" date="2025-08" db="UniProtKB">
        <authorList>
            <consortium name="Ensembl"/>
        </authorList>
    </citation>
    <scope>IDENTIFICATION</scope>
</reference>
<dbReference type="Proteomes" id="UP000694556">
    <property type="component" value="Chromosome 11"/>
</dbReference>
<dbReference type="NCBIfam" id="TIGR00251">
    <property type="entry name" value="DUF167 family protein"/>
    <property type="match status" value="1"/>
</dbReference>
<keyword evidence="3" id="KW-1185">Reference proteome</keyword>
<dbReference type="Ensembl" id="ENSCMMT00000005261.1">
    <property type="protein sequence ID" value="ENSCMMP00000004724.1"/>
    <property type="gene ID" value="ENSCMMG00000002947.1"/>
</dbReference>
<dbReference type="PANTHER" id="PTHR13420:SF7">
    <property type="entry name" value="UPF0235 PROTEIN C15ORF40"/>
    <property type="match status" value="1"/>
</dbReference>
<dbReference type="GO" id="GO:0005737">
    <property type="term" value="C:cytoplasm"/>
    <property type="evidence" value="ECO:0007669"/>
    <property type="project" value="TreeGrafter"/>
</dbReference>
<dbReference type="HAMAP" id="MF_00634">
    <property type="entry name" value="UPF0235"/>
    <property type="match status" value="1"/>
</dbReference>
<sequence length="222" mass="23481">MQSVSFYTSSRELCTLPEGVREHCLENAFGVRRGDGLTPRPFSLFPGTCLEISHWGQALWGRGRRLWSRGRGRALLAEGQRGAMQGPSAFRPLLAAVRRRGGAMPGKSRGAAKEPAGPPVAAAGPVVAAEGGVRVTVRAKPGARCSAVTDVTAEAVGVAIAAPPSEGEANAELCRYLSKVLEVKKSEVILEKGGKSRDKVVKILVSVTPDEILEKLKKEAST</sequence>
<proteinExistence type="inferred from homology"/>
<evidence type="ECO:0000256" key="1">
    <source>
        <dbReference type="ARBA" id="ARBA00010364"/>
    </source>
</evidence>
<evidence type="ECO:0000313" key="3">
    <source>
        <dbReference type="Proteomes" id="UP000694556"/>
    </source>
</evidence>
<dbReference type="SMART" id="SM01152">
    <property type="entry name" value="DUF167"/>
    <property type="match status" value="1"/>
</dbReference>
<dbReference type="AlphaFoldDB" id="A0A8C3BEI9"/>
<reference evidence="2" key="1">
    <citation type="submission" date="2018-09" db="EMBL/GenBank/DDBJ databases">
        <title>Common duck and Muscovy duck high density SNP chip.</title>
        <authorList>
            <person name="Vignal A."/>
            <person name="Thebault N."/>
            <person name="Warren W.C."/>
        </authorList>
    </citation>
    <scope>NUCLEOTIDE SEQUENCE [LARGE SCALE GENOMIC DNA]</scope>
</reference>
<dbReference type="InterPro" id="IPR036591">
    <property type="entry name" value="YggU-like_sf"/>
</dbReference>
<protein>
    <recommendedName>
        <fullName evidence="4">CO040 protein</fullName>
    </recommendedName>
</protein>
<dbReference type="PANTHER" id="PTHR13420">
    <property type="entry name" value="UPF0235 PROTEIN C15ORF40"/>
    <property type="match status" value="1"/>
</dbReference>
<evidence type="ECO:0008006" key="4">
    <source>
        <dbReference type="Google" id="ProtNLM"/>
    </source>
</evidence>
<dbReference type="Gene3D" id="3.30.1200.10">
    <property type="entry name" value="YggU-like"/>
    <property type="match status" value="1"/>
</dbReference>
<dbReference type="Pfam" id="PF02594">
    <property type="entry name" value="DUF167"/>
    <property type="match status" value="1"/>
</dbReference>
<dbReference type="SUPFAM" id="SSF69786">
    <property type="entry name" value="YggU-like"/>
    <property type="match status" value="1"/>
</dbReference>
<comment type="similarity">
    <text evidence="1">Belongs to the UPF0235 family.</text>
</comment>